<keyword evidence="3" id="KW-1185">Reference proteome</keyword>
<dbReference type="InParanoid" id="E8R5E5"/>
<dbReference type="GO" id="GO:0005975">
    <property type="term" value="P:carbohydrate metabolic process"/>
    <property type="evidence" value="ECO:0007669"/>
    <property type="project" value="InterPro"/>
</dbReference>
<name>E8R5E5_ISOPI</name>
<dbReference type="Gene3D" id="1.50.10.20">
    <property type="match status" value="1"/>
</dbReference>
<evidence type="ECO:0000313" key="2">
    <source>
        <dbReference type="EMBL" id="ADV60686.1"/>
    </source>
</evidence>
<dbReference type="Proteomes" id="UP000008631">
    <property type="component" value="Chromosome"/>
</dbReference>
<feature type="domain" description="Spermatogenesis-associated protein 20-like TRX" evidence="1">
    <location>
        <begin position="67"/>
        <end position="222"/>
    </location>
</feature>
<dbReference type="InterPro" id="IPR004879">
    <property type="entry name" value="Ssp411-like_TRX"/>
</dbReference>
<dbReference type="KEGG" id="ipa:Isop_0089"/>
<dbReference type="EMBL" id="CP002353">
    <property type="protein sequence ID" value="ADV60686.1"/>
    <property type="molecule type" value="Genomic_DNA"/>
</dbReference>
<dbReference type="PANTHER" id="PTHR42899">
    <property type="entry name" value="SPERMATOGENESIS-ASSOCIATED PROTEIN 20"/>
    <property type="match status" value="1"/>
</dbReference>
<dbReference type="AlphaFoldDB" id="E8R5E5"/>
<dbReference type="HOGENOM" id="CLU_014051_4_1_0"/>
<dbReference type="InterPro" id="IPR036249">
    <property type="entry name" value="Thioredoxin-like_sf"/>
</dbReference>
<dbReference type="eggNOG" id="COG1331">
    <property type="taxonomic scope" value="Bacteria"/>
</dbReference>
<dbReference type="STRING" id="575540.Isop_0089"/>
<dbReference type="CDD" id="cd02955">
    <property type="entry name" value="SSP411"/>
    <property type="match status" value="1"/>
</dbReference>
<sequence length="909" mass="102676">MTTRGIAERRSRLRISDGTATESRTLWRGIMGISVSAIAFCATPGSSPAVQPPDVSDPIAAPSPSHNHLAGETSAHLRRHADTPVDWWPWGDEAFARARAEDKPVFLSSGYLACHWCHVMERECFRDPAIAARLNRDFVCIKLDREERPDVDQTYLTALRTFGTGGWPMSIFLTPEGKPFYGGTYFPPEDRPGLTGFSTVLDRVARAWREDRDRIERVAGELDAMVGRILVRRAASSVLGPPPVLSSDLTDACYLILCGEFDPEYGGFGFDRTNPRRPKFPEPSRLLFLLERHAALKERPRPVKTPARSLLMLDPGPAAAPLIRRAPLDMALFTLDRIARGGLRDHVGGGYHRYCVSRFWIVPHFEKTLYDNAQLARVFVRAFELTGDPRWRDEAEAIFDFVAREMTLPEGGFLSALDAESRDEDGGEYYLWTRPQVEQALANPEESRIVLQVYGMLRDPNFEGGRYVLLEPRERSEHARALGLELPELTRRLDAARRRLHQVRDQRPAPRKDDKAIAGWNGLMIAALAEAGRVCDHNRDRYLKAAQRAAEFAWTQFRREQDRLARTWRQGVAKGEGFAEDYAFLAEGLLRLYRADGDPRWLERARRLTERMRHDFGDPDPNRGGLFFASRRDARLPARFKDPLDSVLPSANAVAARVLIELGRLDDDPQRYDQAEAILREFLPDLARRPGVWPMMMVALEELLQVRPELSKAHFSAPSVDNPLDGKLTSRNTLPVQARLEALEEAVQFLRRGREAEVKLILTIRPGWSVLSANPFPLTPRRNVASASGLVTLPNREGEDAIPQPLAIELDPDAAQHFELVDVRFPPGRLKPLETPRTEAAASNADRPASLGRTIEVYEARVEVIARLRPHAQRSNFARLGFRIRYQACEDRVWSAPAELSVEKDLEPR</sequence>
<dbReference type="PANTHER" id="PTHR42899:SF1">
    <property type="entry name" value="SPERMATOGENESIS-ASSOCIATED PROTEIN 20"/>
    <property type="match status" value="1"/>
</dbReference>
<evidence type="ECO:0000259" key="1">
    <source>
        <dbReference type="Pfam" id="PF03190"/>
    </source>
</evidence>
<dbReference type="Gene3D" id="1.50.10.10">
    <property type="match status" value="1"/>
</dbReference>
<evidence type="ECO:0000313" key="3">
    <source>
        <dbReference type="Proteomes" id="UP000008631"/>
    </source>
</evidence>
<protein>
    <submittedName>
        <fullName evidence="2">N-acylglucosamine 2-epimerase</fullName>
    </submittedName>
</protein>
<proteinExistence type="predicted"/>
<dbReference type="InterPro" id="IPR008928">
    <property type="entry name" value="6-hairpin_glycosidase_sf"/>
</dbReference>
<reference key="1">
    <citation type="submission" date="2010-11" db="EMBL/GenBank/DDBJ databases">
        <title>The complete sequence of chromosome of Isophaera pallida ATCC 43644.</title>
        <authorList>
            <consortium name="US DOE Joint Genome Institute (JGI-PGF)"/>
            <person name="Lucas S."/>
            <person name="Copeland A."/>
            <person name="Lapidus A."/>
            <person name="Bruce D."/>
            <person name="Goodwin L."/>
            <person name="Pitluck S."/>
            <person name="Kyrpides N."/>
            <person name="Mavromatis K."/>
            <person name="Pagani I."/>
            <person name="Ivanova N."/>
            <person name="Saunders E."/>
            <person name="Brettin T."/>
            <person name="Detter J.C."/>
            <person name="Han C."/>
            <person name="Tapia R."/>
            <person name="Land M."/>
            <person name="Hauser L."/>
            <person name="Markowitz V."/>
            <person name="Cheng J.-F."/>
            <person name="Hugenholtz P."/>
            <person name="Woyke T."/>
            <person name="Wu D."/>
            <person name="Eisen J.A."/>
        </authorList>
    </citation>
    <scope>NUCLEOTIDE SEQUENCE</scope>
    <source>
        <strain>ATCC 43644</strain>
    </source>
</reference>
<dbReference type="InterPro" id="IPR012341">
    <property type="entry name" value="6hp_glycosidase-like_sf"/>
</dbReference>
<dbReference type="OrthoDB" id="9762614at2"/>
<accession>E8R5E5</accession>
<organism evidence="2 3">
    <name type="scientific">Isosphaera pallida (strain ATCC 43644 / DSM 9630 / IS1B)</name>
    <dbReference type="NCBI Taxonomy" id="575540"/>
    <lineage>
        <taxon>Bacteria</taxon>
        <taxon>Pseudomonadati</taxon>
        <taxon>Planctomycetota</taxon>
        <taxon>Planctomycetia</taxon>
        <taxon>Isosphaerales</taxon>
        <taxon>Isosphaeraceae</taxon>
        <taxon>Isosphaera</taxon>
    </lineage>
</organism>
<dbReference type="InterPro" id="IPR024705">
    <property type="entry name" value="Ssp411"/>
</dbReference>
<dbReference type="Gene3D" id="3.40.30.10">
    <property type="entry name" value="Glutaredoxin"/>
    <property type="match status" value="1"/>
</dbReference>
<dbReference type="SUPFAM" id="SSF52833">
    <property type="entry name" value="Thioredoxin-like"/>
    <property type="match status" value="1"/>
</dbReference>
<dbReference type="SUPFAM" id="SSF48208">
    <property type="entry name" value="Six-hairpin glycosidases"/>
    <property type="match status" value="1"/>
</dbReference>
<gene>
    <name evidence="2" type="ordered locus">Isop_0089</name>
</gene>
<dbReference type="Pfam" id="PF03190">
    <property type="entry name" value="Thioredox_DsbH"/>
    <property type="match status" value="1"/>
</dbReference>
<reference evidence="2 3" key="2">
    <citation type="journal article" date="2011" name="Stand. Genomic Sci.">
        <title>Complete genome sequence of Isosphaera pallida type strain (IS1B).</title>
        <authorList>
            <consortium name="US DOE Joint Genome Institute (JGI-PGF)"/>
            <person name="Goker M."/>
            <person name="Cleland D."/>
            <person name="Saunders E."/>
            <person name="Lapidus A."/>
            <person name="Nolan M."/>
            <person name="Lucas S."/>
            <person name="Hammon N."/>
            <person name="Deshpande S."/>
            <person name="Cheng J.F."/>
            <person name="Tapia R."/>
            <person name="Han C."/>
            <person name="Goodwin L."/>
            <person name="Pitluck S."/>
            <person name="Liolios K."/>
            <person name="Pagani I."/>
            <person name="Ivanova N."/>
            <person name="Mavromatis K."/>
            <person name="Pati A."/>
            <person name="Chen A."/>
            <person name="Palaniappan K."/>
            <person name="Land M."/>
            <person name="Hauser L."/>
            <person name="Chang Y.J."/>
            <person name="Jeffries C.D."/>
            <person name="Detter J.C."/>
            <person name="Beck B."/>
            <person name="Woyke T."/>
            <person name="Bristow J."/>
            <person name="Eisen J.A."/>
            <person name="Markowitz V."/>
            <person name="Hugenholtz P."/>
            <person name="Kyrpides N.C."/>
            <person name="Klenk H.P."/>
        </authorList>
    </citation>
    <scope>NUCLEOTIDE SEQUENCE [LARGE SCALE GENOMIC DNA]</scope>
    <source>
        <strain evidence="3">ATCC 43644 / DSM 9630 / IS1B</strain>
    </source>
</reference>